<evidence type="ECO:0000313" key="6">
    <source>
        <dbReference type="EMBL" id="KJF15765.1"/>
    </source>
</evidence>
<name>A0A0D8HCS1_9ACTN</name>
<dbReference type="GO" id="GO:0016740">
    <property type="term" value="F:transferase activity"/>
    <property type="evidence" value="ECO:0007669"/>
    <property type="project" value="UniProtKB-ARBA"/>
</dbReference>
<evidence type="ECO:0000256" key="1">
    <source>
        <dbReference type="ARBA" id="ARBA00004127"/>
    </source>
</evidence>
<dbReference type="PANTHER" id="PTHR12714:SF9">
    <property type="entry name" value="PROTEIN-S-ISOPRENYLCYSTEINE O-METHYLTRANSFERASE"/>
    <property type="match status" value="1"/>
</dbReference>
<evidence type="ECO:0000313" key="7">
    <source>
        <dbReference type="Proteomes" id="UP000032360"/>
    </source>
</evidence>
<keyword evidence="7" id="KW-1185">Reference proteome</keyword>
<keyword evidence="3 5" id="KW-1133">Transmembrane helix</keyword>
<dbReference type="RefSeq" id="WP_052607024.1">
    <property type="nucleotide sequence ID" value="NZ_JXYS01000124.1"/>
</dbReference>
<evidence type="ECO:0008006" key="8">
    <source>
        <dbReference type="Google" id="ProtNLM"/>
    </source>
</evidence>
<feature type="transmembrane region" description="Helical" evidence="5">
    <location>
        <begin position="48"/>
        <end position="66"/>
    </location>
</feature>
<evidence type="ECO:0000256" key="2">
    <source>
        <dbReference type="ARBA" id="ARBA00022692"/>
    </source>
</evidence>
<feature type="transmembrane region" description="Helical" evidence="5">
    <location>
        <begin position="97"/>
        <end position="128"/>
    </location>
</feature>
<dbReference type="STRING" id="1280514.AXFE_33850"/>
<dbReference type="Proteomes" id="UP000032360">
    <property type="component" value="Unassembled WGS sequence"/>
</dbReference>
<dbReference type="EMBL" id="JXYS01000124">
    <property type="protein sequence ID" value="KJF15765.1"/>
    <property type="molecule type" value="Genomic_DNA"/>
</dbReference>
<dbReference type="InterPro" id="IPR007318">
    <property type="entry name" value="Phopholipid_MeTrfase"/>
</dbReference>
<dbReference type="OrthoDB" id="941586at2"/>
<organism evidence="6 7">
    <name type="scientific">Acidithrix ferrooxidans</name>
    <dbReference type="NCBI Taxonomy" id="1280514"/>
    <lineage>
        <taxon>Bacteria</taxon>
        <taxon>Bacillati</taxon>
        <taxon>Actinomycetota</taxon>
        <taxon>Acidimicrobiia</taxon>
        <taxon>Acidimicrobiales</taxon>
        <taxon>Acidimicrobiaceae</taxon>
        <taxon>Acidithrix</taxon>
    </lineage>
</organism>
<evidence type="ECO:0000256" key="3">
    <source>
        <dbReference type="ARBA" id="ARBA00022989"/>
    </source>
</evidence>
<feature type="transmembrane region" description="Helical" evidence="5">
    <location>
        <begin position="16"/>
        <end position="32"/>
    </location>
</feature>
<dbReference type="Pfam" id="PF04191">
    <property type="entry name" value="PEMT"/>
    <property type="match status" value="1"/>
</dbReference>
<accession>A0A0D8HCS1</accession>
<protein>
    <recommendedName>
        <fullName evidence="8">Isoprenylcysteine carboxyl methyltransferase (ICMT) family protein</fullName>
    </recommendedName>
</protein>
<reference evidence="6 7" key="1">
    <citation type="submission" date="2015-01" db="EMBL/GenBank/DDBJ databases">
        <title>Draft genome of the acidophilic iron oxidizer Acidithrix ferrooxidans strain Py-F3.</title>
        <authorList>
            <person name="Poehlein A."/>
            <person name="Eisen S."/>
            <person name="Schloemann M."/>
            <person name="Johnson B.D."/>
            <person name="Daniel R."/>
            <person name="Muehling M."/>
        </authorList>
    </citation>
    <scope>NUCLEOTIDE SEQUENCE [LARGE SCALE GENOMIC DNA]</scope>
    <source>
        <strain evidence="6 7">Py-F3</strain>
    </source>
</reference>
<dbReference type="GO" id="GO:0012505">
    <property type="term" value="C:endomembrane system"/>
    <property type="evidence" value="ECO:0007669"/>
    <property type="project" value="UniProtKB-SubCell"/>
</dbReference>
<keyword evidence="2 5" id="KW-0812">Transmembrane</keyword>
<sequence>MSNGEENSKVTRSKHIPPPLLFVLATTSALALDKKSKIRIKSGTKMTVIGRLAIQVGITISTWSLLTMKKHSQNPNPNVEKTELIQDGPFKFSRNPIYLGAALSNFGAAIANGSITGVVLNSAVLVVIDKIIIPKEEAYLTATFSDEYNTYQSRVARWISIKG</sequence>
<proteinExistence type="predicted"/>
<dbReference type="AlphaFoldDB" id="A0A0D8HCS1"/>
<evidence type="ECO:0000256" key="4">
    <source>
        <dbReference type="ARBA" id="ARBA00023136"/>
    </source>
</evidence>
<evidence type="ECO:0000256" key="5">
    <source>
        <dbReference type="SAM" id="Phobius"/>
    </source>
</evidence>
<comment type="caution">
    <text evidence="6">The sequence shown here is derived from an EMBL/GenBank/DDBJ whole genome shotgun (WGS) entry which is preliminary data.</text>
</comment>
<keyword evidence="4 5" id="KW-0472">Membrane</keyword>
<gene>
    <name evidence="6" type="ORF">AXFE_33850</name>
</gene>
<dbReference type="Gene3D" id="1.20.120.1630">
    <property type="match status" value="1"/>
</dbReference>
<dbReference type="PANTHER" id="PTHR12714">
    <property type="entry name" value="PROTEIN-S ISOPRENYLCYSTEINE O-METHYLTRANSFERASE"/>
    <property type="match status" value="1"/>
</dbReference>
<comment type="subcellular location">
    <subcellularLocation>
        <location evidence="1">Endomembrane system</location>
        <topology evidence="1">Multi-pass membrane protein</topology>
    </subcellularLocation>
</comment>